<organism evidence="1 2">
    <name type="scientific">Marinobacter segnicrescens</name>
    <dbReference type="NCBI Taxonomy" id="430453"/>
    <lineage>
        <taxon>Bacteria</taxon>
        <taxon>Pseudomonadati</taxon>
        <taxon>Pseudomonadota</taxon>
        <taxon>Gammaproteobacteria</taxon>
        <taxon>Pseudomonadales</taxon>
        <taxon>Marinobacteraceae</taxon>
        <taxon>Marinobacter</taxon>
    </lineage>
</organism>
<protein>
    <submittedName>
        <fullName evidence="1">tRNA-(Ms[2]io[6]A)-hydroxylase</fullName>
    </submittedName>
</protein>
<dbReference type="InterPro" id="IPR012347">
    <property type="entry name" value="Ferritin-like"/>
</dbReference>
<dbReference type="InterPro" id="IPR009078">
    <property type="entry name" value="Ferritin-like_SF"/>
</dbReference>
<dbReference type="CDD" id="cd07910">
    <property type="entry name" value="MiaE"/>
    <property type="match status" value="1"/>
</dbReference>
<dbReference type="GO" id="GO:0045301">
    <property type="term" value="F:tRNA 2-(methylsulfanyl)-N(6)-isopentenyladenosine(37) hydroxylase activity"/>
    <property type="evidence" value="ECO:0007669"/>
    <property type="project" value="InterPro"/>
</dbReference>
<evidence type="ECO:0000313" key="2">
    <source>
        <dbReference type="Proteomes" id="UP000198762"/>
    </source>
</evidence>
<gene>
    <name evidence="1" type="ORF">SAMN04487962_101362</name>
</gene>
<dbReference type="Proteomes" id="UP000198762">
    <property type="component" value="Unassembled WGS sequence"/>
</dbReference>
<dbReference type="PANTHER" id="PTHR42637:SF1">
    <property type="entry name" value="TRNA 2-(METHYLSULFANYL)-N(6)-ISOPENTENYLADENOSINE(37) HYDROXYLASE"/>
    <property type="match status" value="1"/>
</dbReference>
<dbReference type="AlphaFoldDB" id="A0A1H9YVQ6"/>
<dbReference type="PIRSF" id="PIRSF020736">
    <property type="entry name" value="MiaE"/>
    <property type="match status" value="1"/>
</dbReference>
<evidence type="ECO:0000313" key="1">
    <source>
        <dbReference type="EMBL" id="SES73183.1"/>
    </source>
</evidence>
<dbReference type="STRING" id="430453.SAMN04487962_101362"/>
<reference evidence="2" key="1">
    <citation type="submission" date="2016-10" db="EMBL/GenBank/DDBJ databases">
        <authorList>
            <person name="Varghese N."/>
            <person name="Submissions S."/>
        </authorList>
    </citation>
    <scope>NUCLEOTIDE SEQUENCE [LARGE SCALE GENOMIC DNA]</scope>
    <source>
        <strain evidence="2">CGMCC 1.6489</strain>
    </source>
</reference>
<dbReference type="RefSeq" id="WP_091848499.1">
    <property type="nucleotide sequence ID" value="NZ_FOHZ01000001.1"/>
</dbReference>
<dbReference type="PANTHER" id="PTHR42637">
    <property type="entry name" value="TRNA-(MS[2]IO[6]A)-HYDROXYLASE"/>
    <property type="match status" value="1"/>
</dbReference>
<dbReference type="Pfam" id="PF06175">
    <property type="entry name" value="MiaE"/>
    <property type="match status" value="1"/>
</dbReference>
<proteinExistence type="predicted"/>
<dbReference type="GO" id="GO:0006400">
    <property type="term" value="P:tRNA modification"/>
    <property type="evidence" value="ECO:0007669"/>
    <property type="project" value="InterPro"/>
</dbReference>
<accession>A0A1H9YVQ6</accession>
<sequence length="205" mass="23030">MSDTSAALAEIHDFLPCRTPQLWIDNALANQDLMLIDHAHCEKKAASTALSLMYRYVDNADLLNKMSRLAREELRHFEQVLAIMKKRGVEYGHLSPARYAAGLRSLVRSEDPGRLVDVLIVGAIIEARSCERFAALAPFLDDKLADFYNSLLKSEARHYQDYLKLAEQANGGPVEDRVAEFLAIEKELIEAPDDAFRFHSGPVNT</sequence>
<keyword evidence="2" id="KW-1185">Reference proteome</keyword>
<name>A0A1H9YVQ6_9GAMM</name>
<dbReference type="InterPro" id="IPR010386">
    <property type="entry name" value="tRNA-Hydrxlase_MiaE"/>
</dbReference>
<dbReference type="Gene3D" id="1.20.1260.10">
    <property type="match status" value="1"/>
</dbReference>
<dbReference type="EMBL" id="FOHZ01000001">
    <property type="protein sequence ID" value="SES73183.1"/>
    <property type="molecule type" value="Genomic_DNA"/>
</dbReference>
<dbReference type="OrthoDB" id="9802518at2"/>
<dbReference type="SUPFAM" id="SSF47240">
    <property type="entry name" value="Ferritin-like"/>
    <property type="match status" value="1"/>
</dbReference>